<feature type="domain" description="Tyr recombinase" evidence="5">
    <location>
        <begin position="434"/>
        <end position="641"/>
    </location>
</feature>
<dbReference type="Proteomes" id="UP001549921">
    <property type="component" value="Unassembled WGS sequence"/>
</dbReference>
<dbReference type="PROSITE" id="PS51898">
    <property type="entry name" value="TYR_RECOMBINASE"/>
    <property type="match status" value="1"/>
</dbReference>
<feature type="coiled-coil region" evidence="3">
    <location>
        <begin position="10"/>
        <end position="37"/>
    </location>
</feature>
<dbReference type="Pfam" id="PF00589">
    <property type="entry name" value="Phage_integrase"/>
    <property type="match status" value="1"/>
</dbReference>
<evidence type="ECO:0000256" key="2">
    <source>
        <dbReference type="ARBA" id="ARBA00023172"/>
    </source>
</evidence>
<dbReference type="InterPro" id="IPR013762">
    <property type="entry name" value="Integrase-like_cat_sf"/>
</dbReference>
<proteinExistence type="predicted"/>
<dbReference type="PANTHER" id="PTHR35617">
    <property type="entry name" value="PHAGE_INTEGRASE DOMAIN-CONTAINING PROTEIN"/>
    <property type="match status" value="1"/>
</dbReference>
<protein>
    <recommendedName>
        <fullName evidence="5">Tyr recombinase domain-containing protein</fullName>
    </recommendedName>
</protein>
<evidence type="ECO:0000259" key="5">
    <source>
        <dbReference type="PROSITE" id="PS51898"/>
    </source>
</evidence>
<dbReference type="Gene3D" id="1.10.443.10">
    <property type="entry name" value="Intergrase catalytic core"/>
    <property type="match status" value="1"/>
</dbReference>
<keyword evidence="1" id="KW-0238">DNA-binding</keyword>
<keyword evidence="2" id="KW-0233">DNA recombination</keyword>
<accession>A0ABD0T7A3</accession>
<evidence type="ECO:0000313" key="6">
    <source>
        <dbReference type="EMBL" id="KAL0832928.1"/>
    </source>
</evidence>
<keyword evidence="3" id="KW-0175">Coiled coil</keyword>
<dbReference type="CDD" id="cd00397">
    <property type="entry name" value="DNA_BRE_C"/>
    <property type="match status" value="1"/>
</dbReference>
<dbReference type="Gene3D" id="1.10.150.130">
    <property type="match status" value="1"/>
</dbReference>
<comment type="caution">
    <text evidence="6">The sequence shown here is derived from an EMBL/GenBank/DDBJ whole genome shotgun (WGS) entry which is preliminary data.</text>
</comment>
<evidence type="ECO:0000256" key="3">
    <source>
        <dbReference type="SAM" id="Coils"/>
    </source>
</evidence>
<dbReference type="EMBL" id="JBEDNZ010000010">
    <property type="protein sequence ID" value="KAL0832928.1"/>
    <property type="molecule type" value="Genomic_DNA"/>
</dbReference>
<name>A0ABD0T7A3_LOXSC</name>
<dbReference type="InterPro" id="IPR010998">
    <property type="entry name" value="Integrase_recombinase_N"/>
</dbReference>
<dbReference type="InterPro" id="IPR011010">
    <property type="entry name" value="DNA_brk_join_enz"/>
</dbReference>
<dbReference type="SUPFAM" id="SSF47823">
    <property type="entry name" value="lambda integrase-like, N-terminal domain"/>
    <property type="match status" value="1"/>
</dbReference>
<dbReference type="GO" id="GO:0006310">
    <property type="term" value="P:DNA recombination"/>
    <property type="evidence" value="ECO:0007669"/>
    <property type="project" value="UniProtKB-KW"/>
</dbReference>
<dbReference type="SUPFAM" id="SSF56349">
    <property type="entry name" value="DNA breaking-rejoining enzymes"/>
    <property type="match status" value="1"/>
</dbReference>
<feature type="region of interest" description="Disordered" evidence="4">
    <location>
        <begin position="253"/>
        <end position="293"/>
    </location>
</feature>
<evidence type="ECO:0000313" key="7">
    <source>
        <dbReference type="Proteomes" id="UP001549921"/>
    </source>
</evidence>
<dbReference type="GO" id="GO:0003677">
    <property type="term" value="F:DNA binding"/>
    <property type="evidence" value="ECO:0007669"/>
    <property type="project" value="UniProtKB-KW"/>
</dbReference>
<gene>
    <name evidence="6" type="ORF">ABMA28_001072</name>
</gene>
<dbReference type="PANTHER" id="PTHR35617:SF3">
    <property type="entry name" value="CORE-BINDING (CB) DOMAIN-CONTAINING PROTEIN"/>
    <property type="match status" value="1"/>
</dbReference>
<evidence type="ECO:0000256" key="1">
    <source>
        <dbReference type="ARBA" id="ARBA00023125"/>
    </source>
</evidence>
<sequence length="649" mass="72843">MPKRRNSEDCDYISRKIKKLERKLKRVRQRNREKNEESSRNSSGMYFTAYLQCFLIHKHPPCAPMLHINNLLDSPRFENTDTIELIEPYESPQPPESPDICVITSDMQTPENHTTDTQSKVQIPEEPAVQNNALDSDALDILGADPSSQIQYAKNVHTELASRLEHIATSGLTKELRKELNERYLIPGNCIMIGAPLMNPEIKAAVTDTVMKRDKGIEARQKQLAVAISGLAIVLHNELENKDKDTTLSKDTLKQLMDPGSSTQTTSSSPEPREHSSIDHGAGPAATIQSQSDARQLVEDIAASVQANPPPLDPQPEHTWQSYPGCRSIVRKALLRRRIPPSAIDIMMASLASNSLKQYDVALKKWFLYCNHNCVNMYEASIPTVLHFLTESYNSGSQYGTLNSYRSALALILGPYMSKDDRISRFLKGVYRLRPPRPKYNETWDTSIVLNYLYNQYPNEQLALEVLTKKCVTLLALSTAHRVQTLAKIRIENIEILSSQIRIKISDLIKTSRVSAKQPLLVLPFFTDKPEICPSKTILSYLEVTKTIRKDTNLFISPKKPHNAVTSQSLSRWIKNTLKDSGIDTSIFTAHSTRHAATSKAYKCGVSVDFIRKTAGWSGSSAVFGRFYNRMITNTNNETALATAVLAGE</sequence>
<organism evidence="6 7">
    <name type="scientific">Loxostege sticticalis</name>
    <name type="common">Beet webworm moth</name>
    <dbReference type="NCBI Taxonomy" id="481309"/>
    <lineage>
        <taxon>Eukaryota</taxon>
        <taxon>Metazoa</taxon>
        <taxon>Ecdysozoa</taxon>
        <taxon>Arthropoda</taxon>
        <taxon>Hexapoda</taxon>
        <taxon>Insecta</taxon>
        <taxon>Pterygota</taxon>
        <taxon>Neoptera</taxon>
        <taxon>Endopterygota</taxon>
        <taxon>Lepidoptera</taxon>
        <taxon>Glossata</taxon>
        <taxon>Ditrysia</taxon>
        <taxon>Pyraloidea</taxon>
        <taxon>Crambidae</taxon>
        <taxon>Pyraustinae</taxon>
        <taxon>Loxostege</taxon>
    </lineage>
</organism>
<dbReference type="InterPro" id="IPR002104">
    <property type="entry name" value="Integrase_catalytic"/>
</dbReference>
<reference evidence="6 7" key="1">
    <citation type="submission" date="2024-06" db="EMBL/GenBank/DDBJ databases">
        <title>A chromosome-level genome assembly of beet webworm, Loxostege sticticalis.</title>
        <authorList>
            <person name="Zhang Y."/>
        </authorList>
    </citation>
    <scope>NUCLEOTIDE SEQUENCE [LARGE SCALE GENOMIC DNA]</scope>
    <source>
        <strain evidence="6">AQ028</strain>
        <tissue evidence="6">Male pupae</tissue>
    </source>
</reference>
<evidence type="ECO:0000256" key="4">
    <source>
        <dbReference type="SAM" id="MobiDB-lite"/>
    </source>
</evidence>
<dbReference type="AlphaFoldDB" id="A0ABD0T7A3"/>